<proteinExistence type="inferred from homology"/>
<keyword evidence="9 17" id="KW-0812">Transmembrane</keyword>
<feature type="transmembrane region" description="Helical" evidence="17">
    <location>
        <begin position="197"/>
        <end position="217"/>
    </location>
</feature>
<keyword evidence="20" id="KW-1185">Reference proteome</keyword>
<feature type="transmembrane region" description="Helical" evidence="17">
    <location>
        <begin position="127"/>
        <end position="152"/>
    </location>
</feature>
<keyword evidence="8 16" id="KW-0997">Cell inner membrane</keyword>
<keyword evidence="10 16" id="KW-0521">NADP</keyword>
<evidence type="ECO:0000256" key="10">
    <source>
        <dbReference type="ARBA" id="ARBA00022857"/>
    </source>
</evidence>
<evidence type="ECO:0000256" key="15">
    <source>
        <dbReference type="ARBA" id="ARBA00048202"/>
    </source>
</evidence>
<dbReference type="Proteomes" id="UP000787472">
    <property type="component" value="Unassembled WGS sequence"/>
</dbReference>
<keyword evidence="7 16" id="KW-1003">Cell membrane</keyword>
<dbReference type="InterPro" id="IPR029035">
    <property type="entry name" value="DHS-like_NAD/FAD-binding_dom"/>
</dbReference>
<evidence type="ECO:0000313" key="20">
    <source>
        <dbReference type="Proteomes" id="UP000787472"/>
    </source>
</evidence>
<feature type="transmembrane region" description="Helical" evidence="17">
    <location>
        <begin position="6"/>
        <end position="24"/>
    </location>
</feature>
<reference evidence="19" key="1">
    <citation type="submission" date="2020-03" db="EMBL/GenBank/DDBJ databases">
        <authorList>
            <person name="Guo F."/>
        </authorList>
    </citation>
    <scope>NUCLEOTIDE SEQUENCE</scope>
    <source>
        <strain evidence="19">JCM 30134</strain>
    </source>
</reference>
<dbReference type="SUPFAM" id="SSF52467">
    <property type="entry name" value="DHS-like NAD/FAD-binding domain"/>
    <property type="match status" value="1"/>
</dbReference>
<keyword evidence="12 17" id="KW-1133">Transmembrane helix</keyword>
<evidence type="ECO:0000256" key="6">
    <source>
        <dbReference type="ARBA" id="ARBA00014581"/>
    </source>
</evidence>
<dbReference type="InterPro" id="IPR034300">
    <property type="entry name" value="PNTB-like"/>
</dbReference>
<dbReference type="EC" id="7.1.1.1" evidence="5 16"/>
<evidence type="ECO:0000256" key="4">
    <source>
        <dbReference type="ARBA" id="ARBA00011870"/>
    </source>
</evidence>
<comment type="similarity">
    <text evidence="3 16">Belongs to the PNT beta subunit family.</text>
</comment>
<evidence type="ECO:0000259" key="18">
    <source>
        <dbReference type="Pfam" id="PF02233"/>
    </source>
</evidence>
<dbReference type="PIRSF" id="PIRSF000204">
    <property type="entry name" value="PNTB"/>
    <property type="match status" value="1"/>
</dbReference>
<keyword evidence="13 16" id="KW-0520">NAD</keyword>
<evidence type="ECO:0000256" key="16">
    <source>
        <dbReference type="PIRNR" id="PIRNR000204"/>
    </source>
</evidence>
<dbReference type="EMBL" id="JAAONZ010000003">
    <property type="protein sequence ID" value="NHO64889.1"/>
    <property type="molecule type" value="Genomic_DNA"/>
</dbReference>
<comment type="catalytic activity">
    <reaction evidence="15 16">
        <text>NAD(+) + NADPH + H(+)(in) = NADH + NADP(+) + H(+)(out)</text>
        <dbReference type="Rhea" id="RHEA:47992"/>
        <dbReference type="ChEBI" id="CHEBI:15378"/>
        <dbReference type="ChEBI" id="CHEBI:57540"/>
        <dbReference type="ChEBI" id="CHEBI:57783"/>
        <dbReference type="ChEBI" id="CHEBI:57945"/>
        <dbReference type="ChEBI" id="CHEBI:58349"/>
        <dbReference type="EC" id="7.1.1.1"/>
    </reaction>
</comment>
<evidence type="ECO:0000256" key="7">
    <source>
        <dbReference type="ARBA" id="ARBA00022475"/>
    </source>
</evidence>
<evidence type="ECO:0000256" key="11">
    <source>
        <dbReference type="ARBA" id="ARBA00022967"/>
    </source>
</evidence>
<comment type="subunit">
    <text evidence="4">Heterodimer of an alpha and a beta chain.</text>
</comment>
<evidence type="ECO:0000256" key="5">
    <source>
        <dbReference type="ARBA" id="ARBA00012943"/>
    </source>
</evidence>
<comment type="subcellular location">
    <subcellularLocation>
        <location evidence="2">Cell inner membrane</location>
        <topology evidence="2">Multi-pass membrane protein</topology>
    </subcellularLocation>
</comment>
<comment type="function">
    <text evidence="1 16">The transhydrogenation between NADH and NADP is coupled to respiration and ATP hydrolysis and functions as a proton pump across the membrane.</text>
</comment>
<name>A0A9E5JQZ3_9GAMM</name>
<dbReference type="GO" id="GO:0005886">
    <property type="term" value="C:plasma membrane"/>
    <property type="evidence" value="ECO:0007669"/>
    <property type="project" value="UniProtKB-SubCell"/>
</dbReference>
<dbReference type="AlphaFoldDB" id="A0A9E5JQZ3"/>
<feature type="transmembrane region" description="Helical" evidence="17">
    <location>
        <begin position="59"/>
        <end position="76"/>
    </location>
</feature>
<feature type="transmembrane region" description="Helical" evidence="17">
    <location>
        <begin position="36"/>
        <end position="53"/>
    </location>
</feature>
<protein>
    <recommendedName>
        <fullName evidence="6 16">NAD(P) transhydrogenase subunit beta</fullName>
        <ecNumber evidence="5 16">7.1.1.1</ecNumber>
    </recommendedName>
    <alternativeName>
        <fullName evidence="16">Nicotinamide nucleotide transhydrogenase subunit beta</fullName>
    </alternativeName>
</protein>
<gene>
    <name evidence="19" type="ORF">G8770_04965</name>
</gene>
<sequence length="473" mass="48746">MNPNIIEIAYIVAAALFILGIKGLSKPKTAVRGNQLAASGMLVAIVVTLLNSSVVSYEWIVAGAIVGAIIGATLAVKIQMTAMPQLIAALNGFGGGASLAVAAAEFIKSQPASGTLAQLTDHAVGGGMGTFAMIATGAAVFIGAVTLTGSFVAFAKLQELIGGQPKGFPGMKAVTAILLIGSISIIGYLTVDPTQTQLFWVMVAAAFIMGILLVMPIGGADMPVVIALLNSYSGIAAAAAGFVMGNSVLIIAGSLVGASGIILTQIMCKAMNRSLTNVLFGVMAEAGEAMDADEVYAGKVKASSPEEVAMLLETARRVVIVPGFGLAMAQAQHAVRDLGDSLEARGIEVEYAIHPVAGRMPGHMNVLLAEAEVPYDKLKEMDDINPTFEQTDVVIVIGANDVTNPMAREDKGSPIYGMPILNVDKAKTVVVVKRSLSAGFAGLPNPLFAKDNTLMLFGDGKTAILELTKSLSD</sequence>
<keyword evidence="14 16" id="KW-0472">Membrane</keyword>
<evidence type="ECO:0000256" key="1">
    <source>
        <dbReference type="ARBA" id="ARBA00003943"/>
    </source>
</evidence>
<comment type="caution">
    <text evidence="19">The sequence shown here is derived from an EMBL/GenBank/DDBJ whole genome shotgun (WGS) entry which is preliminary data.</text>
</comment>
<accession>A0A9E5JQZ3</accession>
<evidence type="ECO:0000256" key="12">
    <source>
        <dbReference type="ARBA" id="ARBA00022989"/>
    </source>
</evidence>
<evidence type="ECO:0000256" key="2">
    <source>
        <dbReference type="ARBA" id="ARBA00004429"/>
    </source>
</evidence>
<evidence type="ECO:0000256" key="13">
    <source>
        <dbReference type="ARBA" id="ARBA00023027"/>
    </source>
</evidence>
<dbReference type="PANTHER" id="PTHR44758">
    <property type="entry name" value="NAD(P) TRANSHYDROGENASE SUBUNIT BETA"/>
    <property type="match status" value="1"/>
</dbReference>
<dbReference type="InterPro" id="IPR012136">
    <property type="entry name" value="NADH_DH_b"/>
</dbReference>
<dbReference type="GO" id="GO:0050661">
    <property type="term" value="F:NADP binding"/>
    <property type="evidence" value="ECO:0007669"/>
    <property type="project" value="InterPro"/>
</dbReference>
<evidence type="ECO:0000256" key="3">
    <source>
        <dbReference type="ARBA" id="ARBA00007919"/>
    </source>
</evidence>
<evidence type="ECO:0000256" key="8">
    <source>
        <dbReference type="ARBA" id="ARBA00022519"/>
    </source>
</evidence>
<feature type="transmembrane region" description="Helical" evidence="17">
    <location>
        <begin position="173"/>
        <end position="191"/>
    </location>
</feature>
<dbReference type="PANTHER" id="PTHR44758:SF1">
    <property type="entry name" value="NAD(P) TRANSHYDROGENASE SUBUNIT BETA"/>
    <property type="match status" value="1"/>
</dbReference>
<feature type="domain" description="NADP transhydrogenase beta-like" evidence="18">
    <location>
        <begin position="7"/>
        <end position="469"/>
    </location>
</feature>
<dbReference type="Pfam" id="PF02233">
    <property type="entry name" value="PNTB"/>
    <property type="match status" value="1"/>
</dbReference>
<evidence type="ECO:0000256" key="9">
    <source>
        <dbReference type="ARBA" id="ARBA00022692"/>
    </source>
</evidence>
<dbReference type="Gene3D" id="3.40.50.1220">
    <property type="entry name" value="TPP-binding domain"/>
    <property type="match status" value="1"/>
</dbReference>
<dbReference type="GO" id="GO:0008750">
    <property type="term" value="F:proton-translocating NAD(P)+ transhydrogenase activity"/>
    <property type="evidence" value="ECO:0007669"/>
    <property type="project" value="UniProtKB-EC"/>
</dbReference>
<organism evidence="19 20">
    <name type="scientific">Pseudomaricurvus hydrocarbonicus</name>
    <dbReference type="NCBI Taxonomy" id="1470433"/>
    <lineage>
        <taxon>Bacteria</taxon>
        <taxon>Pseudomonadati</taxon>
        <taxon>Pseudomonadota</taxon>
        <taxon>Gammaproteobacteria</taxon>
        <taxon>Cellvibrionales</taxon>
        <taxon>Cellvibrionaceae</taxon>
        <taxon>Pseudomaricurvus</taxon>
    </lineage>
</organism>
<evidence type="ECO:0000256" key="17">
    <source>
        <dbReference type="SAM" id="Phobius"/>
    </source>
</evidence>
<dbReference type="RefSeq" id="WP_167182619.1">
    <property type="nucleotide sequence ID" value="NZ_JAAONZ010000003.1"/>
</dbReference>
<keyword evidence="11 16" id="KW-1278">Translocase</keyword>
<evidence type="ECO:0000256" key="14">
    <source>
        <dbReference type="ARBA" id="ARBA00023136"/>
    </source>
</evidence>
<evidence type="ECO:0000313" key="19">
    <source>
        <dbReference type="EMBL" id="NHO64889.1"/>
    </source>
</evidence>